<evidence type="ECO:0000256" key="1">
    <source>
        <dbReference type="SAM" id="MobiDB-lite"/>
    </source>
</evidence>
<sequence length="356" mass="40650">MVKNSLQVTMETPKIKSKKRSLEVDTEMPDPICKLAIRSRKFNHLEPDCVVVTEDKNLVLEKTSLDDIRKDKALEVPMSEGSGVSKSKKLSKTNYDVCGERYRREKSRVWKKQIAQEKGGNSMMKDSTNQPDEKRSHRVKPDFPIKADYGGLSAFGDGTYLVAKIPAEIREKMTDDNFLTACNNTINIDAVKRIGQISFKYWYIHYRDHDSAKLDEGKMPVFPKELGLKRDTATSLHFYMTGGLSTFYVDRIGPYTDIELQRLLEKKFPGEKYWMGSKMVEKLKTGRGLICFQNPQRLFSFELGDSGEYIVSCKAVRRGRKCCLCQGEHEKGAVECPSLASSDDHMELKGRLIFRP</sequence>
<proteinExistence type="predicted"/>
<feature type="region of interest" description="Disordered" evidence="1">
    <location>
        <begin position="109"/>
        <end position="138"/>
    </location>
</feature>
<organism evidence="2 3">
    <name type="scientific">Blumeria graminis f. sp. tritici 96224</name>
    <dbReference type="NCBI Taxonomy" id="1268274"/>
    <lineage>
        <taxon>Eukaryota</taxon>
        <taxon>Fungi</taxon>
        <taxon>Dikarya</taxon>
        <taxon>Ascomycota</taxon>
        <taxon>Pezizomycotina</taxon>
        <taxon>Leotiomycetes</taxon>
        <taxon>Erysiphales</taxon>
        <taxon>Erysiphaceae</taxon>
        <taxon>Blumeria</taxon>
    </lineage>
</organism>
<evidence type="ECO:0000313" key="2">
    <source>
        <dbReference type="EMBL" id="EPQ64440.1"/>
    </source>
</evidence>
<dbReference type="AlphaFoldDB" id="A0A656KJQ1"/>
<accession>A0A656KJQ1</accession>
<reference evidence="3" key="1">
    <citation type="journal article" date="2013" name="Nat. Genet.">
        <title>The wheat powdery mildew genome shows the unique evolution of an obligate biotroph.</title>
        <authorList>
            <person name="Wicker T."/>
            <person name="Oberhaensli S."/>
            <person name="Parlange F."/>
            <person name="Buchmann J.P."/>
            <person name="Shatalina M."/>
            <person name="Roffler S."/>
            <person name="Ben-David R."/>
            <person name="Dolezel J."/>
            <person name="Simkova H."/>
            <person name="Schulze-Lefert P."/>
            <person name="Spanu P.D."/>
            <person name="Bruggmann R."/>
            <person name="Amselem J."/>
            <person name="Quesneville H."/>
            <person name="Ver Loren van Themaat E."/>
            <person name="Paape T."/>
            <person name="Shimizu K.K."/>
            <person name="Keller B."/>
        </authorList>
    </citation>
    <scope>NUCLEOTIDE SEQUENCE [LARGE SCALE GENOMIC DNA]</scope>
    <source>
        <strain evidence="3">96224</strain>
    </source>
</reference>
<dbReference type="Proteomes" id="UP000053110">
    <property type="component" value="Unassembled WGS sequence"/>
</dbReference>
<evidence type="ECO:0000313" key="3">
    <source>
        <dbReference type="Proteomes" id="UP000053110"/>
    </source>
</evidence>
<gene>
    <name evidence="2" type="ORF">BGT96224_Ac30422</name>
</gene>
<name>A0A656KJQ1_BLUGR</name>
<protein>
    <submittedName>
        <fullName evidence="2">Uncharacterized protein</fullName>
    </submittedName>
</protein>
<dbReference type="OrthoDB" id="10309576at2759"/>
<dbReference type="EMBL" id="KE375062">
    <property type="protein sequence ID" value="EPQ64440.1"/>
    <property type="molecule type" value="Genomic_DNA"/>
</dbReference>